<feature type="transmembrane region" description="Helical" evidence="6">
    <location>
        <begin position="287"/>
        <end position="312"/>
    </location>
</feature>
<evidence type="ECO:0000313" key="7">
    <source>
        <dbReference type="EMBL" id="HIZ45902.1"/>
    </source>
</evidence>
<dbReference type="AlphaFoldDB" id="A0A9D2EYR5"/>
<dbReference type="PANTHER" id="PTHR30250:SF26">
    <property type="entry name" value="PSMA PROTEIN"/>
    <property type="match status" value="1"/>
</dbReference>
<evidence type="ECO:0000256" key="4">
    <source>
        <dbReference type="ARBA" id="ARBA00022989"/>
    </source>
</evidence>
<reference evidence="7" key="2">
    <citation type="submission" date="2021-04" db="EMBL/GenBank/DDBJ databases">
        <authorList>
            <person name="Gilroy R."/>
        </authorList>
    </citation>
    <scope>NUCLEOTIDE SEQUENCE</scope>
    <source>
        <strain evidence="7">ChiHjej12B11-14209</strain>
    </source>
</reference>
<dbReference type="GO" id="GO:0005886">
    <property type="term" value="C:plasma membrane"/>
    <property type="evidence" value="ECO:0007669"/>
    <property type="project" value="UniProtKB-SubCell"/>
</dbReference>
<dbReference type="EMBL" id="DXBM01000026">
    <property type="protein sequence ID" value="HIZ45902.1"/>
    <property type="molecule type" value="Genomic_DNA"/>
</dbReference>
<accession>A0A9D2EYR5</accession>
<feature type="transmembrane region" description="Helical" evidence="6">
    <location>
        <begin position="476"/>
        <end position="497"/>
    </location>
</feature>
<name>A0A9D2EYR5_9ACTN</name>
<feature type="transmembrane region" description="Helical" evidence="6">
    <location>
        <begin position="53"/>
        <end position="78"/>
    </location>
</feature>
<keyword evidence="3 6" id="KW-0812">Transmembrane</keyword>
<feature type="transmembrane region" description="Helical" evidence="6">
    <location>
        <begin position="251"/>
        <end position="275"/>
    </location>
</feature>
<comment type="caution">
    <text evidence="7">The sequence shown here is derived from an EMBL/GenBank/DDBJ whole genome shotgun (WGS) entry which is preliminary data.</text>
</comment>
<evidence type="ECO:0000256" key="1">
    <source>
        <dbReference type="ARBA" id="ARBA00004651"/>
    </source>
</evidence>
<evidence type="ECO:0000256" key="5">
    <source>
        <dbReference type="ARBA" id="ARBA00023136"/>
    </source>
</evidence>
<sequence length="519" mass="55506">MRARPAEGASRTSLAARTSVVGVVGRVATLALSLVSRTVFIRLLGTRYLGVNGLYSDILTVLSLSELGIGAAMTFALYKPVALHEDEKIRELLAFYRRAYRVVALATTAAGLALLPFLPAIVRGGDGFTAFELRLYFVVFLANTASAYFVSYKYGLVSAMQQNYVQTLIGLVTSLACEVARLVVLLATESFLAYLLSGTLALLLCRVLTVRYLDARYPILAEHPDRALPRQERSGILREVRSLFVHQLSNVIVHATSSIIIAAAPALGIGVVGLVSNYNAVVNNVSALALVLVGGVTAGFGNLAATATPVRFAEVFDEMHFASFWLFGICSVCLFVLLPPFIVVWIGRDYLIDDASFLLMIVNFYLQGQCSAYNNARIAKGQFGTDSGWALAQATVSLVVSVGGAVAIGLPGVYVGMVASRLVLFVSRPCVTSRLLFERAAGVYFRDAVRYLLAVCAAAAVCHLVCRPLLARPSVLGLFAALAVCLVLTCAVFLGAFRRSAQLVALAGRLRGALGGRSR</sequence>
<feature type="transmembrane region" description="Helical" evidence="6">
    <location>
        <begin position="449"/>
        <end position="470"/>
    </location>
</feature>
<evidence type="ECO:0000256" key="3">
    <source>
        <dbReference type="ARBA" id="ARBA00022692"/>
    </source>
</evidence>
<feature type="transmembrane region" description="Helical" evidence="6">
    <location>
        <begin position="388"/>
        <end position="408"/>
    </location>
</feature>
<keyword evidence="2" id="KW-1003">Cell membrane</keyword>
<dbReference type="InterPro" id="IPR050833">
    <property type="entry name" value="Poly_Biosynth_Transport"/>
</dbReference>
<feature type="transmembrane region" description="Helical" evidence="6">
    <location>
        <begin position="357"/>
        <end position="376"/>
    </location>
</feature>
<dbReference type="PANTHER" id="PTHR30250">
    <property type="entry name" value="PST FAMILY PREDICTED COLANIC ACID TRANSPORTER"/>
    <property type="match status" value="1"/>
</dbReference>
<feature type="transmembrane region" description="Helical" evidence="6">
    <location>
        <begin position="133"/>
        <end position="152"/>
    </location>
</feature>
<keyword evidence="4 6" id="KW-1133">Transmembrane helix</keyword>
<protein>
    <recommendedName>
        <fullName evidence="9">Polysaccharide biosynthesis protein</fullName>
    </recommendedName>
</protein>
<evidence type="ECO:0000313" key="8">
    <source>
        <dbReference type="Proteomes" id="UP000824062"/>
    </source>
</evidence>
<organism evidence="7 8">
    <name type="scientific">Candidatus Olsenella pullistercoris</name>
    <dbReference type="NCBI Taxonomy" id="2838712"/>
    <lineage>
        <taxon>Bacteria</taxon>
        <taxon>Bacillati</taxon>
        <taxon>Actinomycetota</taxon>
        <taxon>Coriobacteriia</taxon>
        <taxon>Coriobacteriales</taxon>
        <taxon>Atopobiaceae</taxon>
        <taxon>Olsenella</taxon>
    </lineage>
</organism>
<feature type="transmembrane region" description="Helical" evidence="6">
    <location>
        <begin position="191"/>
        <end position="209"/>
    </location>
</feature>
<evidence type="ECO:0000256" key="6">
    <source>
        <dbReference type="SAM" id="Phobius"/>
    </source>
</evidence>
<evidence type="ECO:0008006" key="9">
    <source>
        <dbReference type="Google" id="ProtNLM"/>
    </source>
</evidence>
<gene>
    <name evidence="7" type="ORF">IAA19_02650</name>
</gene>
<reference evidence="7" key="1">
    <citation type="journal article" date="2021" name="PeerJ">
        <title>Extensive microbial diversity within the chicken gut microbiome revealed by metagenomics and culture.</title>
        <authorList>
            <person name="Gilroy R."/>
            <person name="Ravi A."/>
            <person name="Getino M."/>
            <person name="Pursley I."/>
            <person name="Horton D.L."/>
            <person name="Alikhan N.F."/>
            <person name="Baker D."/>
            <person name="Gharbi K."/>
            <person name="Hall N."/>
            <person name="Watson M."/>
            <person name="Adriaenssens E.M."/>
            <person name="Foster-Nyarko E."/>
            <person name="Jarju S."/>
            <person name="Secka A."/>
            <person name="Antonio M."/>
            <person name="Oren A."/>
            <person name="Chaudhuri R.R."/>
            <person name="La Ragione R."/>
            <person name="Hildebrand F."/>
            <person name="Pallen M.J."/>
        </authorList>
    </citation>
    <scope>NUCLEOTIDE SEQUENCE</scope>
    <source>
        <strain evidence="7">ChiHjej12B11-14209</strain>
    </source>
</reference>
<proteinExistence type="predicted"/>
<keyword evidence="5 6" id="KW-0472">Membrane</keyword>
<feature type="transmembrane region" description="Helical" evidence="6">
    <location>
        <begin position="99"/>
        <end position="121"/>
    </location>
</feature>
<comment type="subcellular location">
    <subcellularLocation>
        <location evidence="1">Cell membrane</location>
        <topology evidence="1">Multi-pass membrane protein</topology>
    </subcellularLocation>
</comment>
<feature type="transmembrane region" description="Helical" evidence="6">
    <location>
        <begin position="20"/>
        <end position="41"/>
    </location>
</feature>
<dbReference type="Proteomes" id="UP000824062">
    <property type="component" value="Unassembled WGS sequence"/>
</dbReference>
<evidence type="ECO:0000256" key="2">
    <source>
        <dbReference type="ARBA" id="ARBA00022475"/>
    </source>
</evidence>
<feature type="transmembrane region" description="Helical" evidence="6">
    <location>
        <begin position="324"/>
        <end position="345"/>
    </location>
</feature>